<evidence type="ECO:0000256" key="2">
    <source>
        <dbReference type="ARBA" id="ARBA00022475"/>
    </source>
</evidence>
<organism evidence="8">
    <name type="scientific">hydrocarbon metagenome</name>
    <dbReference type="NCBI Taxonomy" id="938273"/>
    <lineage>
        <taxon>unclassified sequences</taxon>
        <taxon>metagenomes</taxon>
        <taxon>ecological metagenomes</taxon>
    </lineage>
</organism>
<accession>A0A0W8G734</accession>
<feature type="transmembrane region" description="Helical" evidence="6">
    <location>
        <begin position="293"/>
        <end position="313"/>
    </location>
</feature>
<keyword evidence="4 6" id="KW-1133">Transmembrane helix</keyword>
<evidence type="ECO:0000256" key="4">
    <source>
        <dbReference type="ARBA" id="ARBA00022989"/>
    </source>
</evidence>
<reference evidence="8" key="1">
    <citation type="journal article" date="2015" name="Proc. Natl. Acad. Sci. U.S.A.">
        <title>Networks of energetic and metabolic interactions define dynamics in microbial communities.</title>
        <authorList>
            <person name="Embree M."/>
            <person name="Liu J.K."/>
            <person name="Al-Bassam M.M."/>
            <person name="Zengler K."/>
        </authorList>
    </citation>
    <scope>NUCLEOTIDE SEQUENCE</scope>
</reference>
<sequence length="321" mass="35584">MPLLLTVLIFAAFAYLAVATVLVWHARGRAEKERLSRRLAELTGREVDTAPLDIVKKHRLSAVPWLDTALSRQRWSTAVDRMLAQADIHAPLGVFVLSSLVLAVFGAVFVQVFAKSTLAAGIAAAILAALPFWWIRLKRRRRMAHFEKQLPEALDLVARALKAGHTFNSGMAMVGQEFGDPIRMEFGKTLEEINFGVTLMEALDNIMERVDCPDLNFFVVSLKIQSETGGNLAEIVENIASLIRERFKLRGRIRILSAEGRFAALILSLMPFAVAAAIYASNPGYIGLLVDDPLGRMILWIASGMMLFGILVMRKMIRIAV</sequence>
<evidence type="ECO:0000259" key="7">
    <source>
        <dbReference type="Pfam" id="PF00482"/>
    </source>
</evidence>
<name>A0A0W8G734_9ZZZZ</name>
<dbReference type="InterPro" id="IPR018076">
    <property type="entry name" value="T2SS_GspF_dom"/>
</dbReference>
<keyword evidence="5 6" id="KW-0472">Membrane</keyword>
<evidence type="ECO:0000256" key="1">
    <source>
        <dbReference type="ARBA" id="ARBA00004651"/>
    </source>
</evidence>
<comment type="caution">
    <text evidence="8">The sequence shown here is derived from an EMBL/GenBank/DDBJ whole genome shotgun (WGS) entry which is preliminary data.</text>
</comment>
<dbReference type="Gene3D" id="1.20.81.30">
    <property type="entry name" value="Type II secretion system (T2SS), domain F"/>
    <property type="match status" value="1"/>
</dbReference>
<dbReference type="GO" id="GO:0005886">
    <property type="term" value="C:plasma membrane"/>
    <property type="evidence" value="ECO:0007669"/>
    <property type="project" value="UniProtKB-SubCell"/>
</dbReference>
<feature type="domain" description="Type II secretion system protein GspF" evidence="7">
    <location>
        <begin position="154"/>
        <end position="278"/>
    </location>
</feature>
<feature type="transmembrane region" description="Helical" evidence="6">
    <location>
        <begin position="262"/>
        <end position="281"/>
    </location>
</feature>
<evidence type="ECO:0000256" key="6">
    <source>
        <dbReference type="SAM" id="Phobius"/>
    </source>
</evidence>
<gene>
    <name evidence="8" type="ORF">ASZ90_001160</name>
</gene>
<dbReference type="PANTHER" id="PTHR35007:SF1">
    <property type="entry name" value="PILUS ASSEMBLY PROTEIN"/>
    <property type="match status" value="1"/>
</dbReference>
<feature type="transmembrane region" description="Helical" evidence="6">
    <location>
        <begin position="6"/>
        <end position="26"/>
    </location>
</feature>
<comment type="subcellular location">
    <subcellularLocation>
        <location evidence="1">Cell membrane</location>
        <topology evidence="1">Multi-pass membrane protein</topology>
    </subcellularLocation>
</comment>
<keyword evidence="2" id="KW-1003">Cell membrane</keyword>
<proteinExistence type="predicted"/>
<feature type="transmembrane region" description="Helical" evidence="6">
    <location>
        <begin position="90"/>
        <end position="112"/>
    </location>
</feature>
<dbReference type="EMBL" id="LNQE01000149">
    <property type="protein sequence ID" value="KUG28980.1"/>
    <property type="molecule type" value="Genomic_DNA"/>
</dbReference>
<evidence type="ECO:0000313" key="8">
    <source>
        <dbReference type="EMBL" id="KUG28980.1"/>
    </source>
</evidence>
<keyword evidence="3 6" id="KW-0812">Transmembrane</keyword>
<protein>
    <submittedName>
        <fullName evidence="8">Flp pilus assembly protein tadb</fullName>
    </submittedName>
</protein>
<dbReference type="AlphaFoldDB" id="A0A0W8G734"/>
<evidence type="ECO:0000256" key="5">
    <source>
        <dbReference type="ARBA" id="ARBA00023136"/>
    </source>
</evidence>
<dbReference type="Pfam" id="PF00482">
    <property type="entry name" value="T2SSF"/>
    <property type="match status" value="1"/>
</dbReference>
<dbReference type="InterPro" id="IPR042094">
    <property type="entry name" value="T2SS_GspF_sf"/>
</dbReference>
<dbReference type="PANTHER" id="PTHR35007">
    <property type="entry name" value="INTEGRAL MEMBRANE PROTEIN-RELATED"/>
    <property type="match status" value="1"/>
</dbReference>
<feature type="transmembrane region" description="Helical" evidence="6">
    <location>
        <begin position="118"/>
        <end position="135"/>
    </location>
</feature>
<evidence type="ECO:0000256" key="3">
    <source>
        <dbReference type="ARBA" id="ARBA00022692"/>
    </source>
</evidence>